<dbReference type="PANTHER" id="PTHR11564:SF5">
    <property type="entry name" value="SIGNAL RECOGNITION PARTICLE SUBUNIT SRP54"/>
    <property type="match status" value="1"/>
</dbReference>
<keyword evidence="1" id="KW-0547">Nucleotide-binding</keyword>
<dbReference type="InterPro" id="IPR022941">
    <property type="entry name" value="SRP54"/>
</dbReference>
<feature type="non-terminal residue" evidence="7">
    <location>
        <position position="1"/>
    </location>
</feature>
<dbReference type="Pfam" id="PF02978">
    <property type="entry name" value="SRP_SPB"/>
    <property type="match status" value="1"/>
</dbReference>
<dbReference type="InterPro" id="IPR036891">
    <property type="entry name" value="Signal_recog_part_SRP54_M_sf"/>
</dbReference>
<evidence type="ECO:0000313" key="7">
    <source>
        <dbReference type="EMBL" id="KMQ85040.1"/>
    </source>
</evidence>
<protein>
    <recommendedName>
        <fullName evidence="3">Signal recognition particle subunit SRP54</fullName>
    </recommendedName>
    <alternativeName>
        <fullName evidence="4">Signal recognition particle 54 kDa protein</fullName>
    </alternativeName>
</protein>
<evidence type="ECO:0000256" key="4">
    <source>
        <dbReference type="ARBA" id="ARBA00034907"/>
    </source>
</evidence>
<keyword evidence="2" id="KW-0342">GTP-binding</keyword>
<comment type="caution">
    <text evidence="7">The sequence shown here is derived from an EMBL/GenBank/DDBJ whole genome shotgun (WGS) entry which is preliminary data.</text>
</comment>
<reference evidence="7 8" key="1">
    <citation type="submission" date="2015-04" db="EMBL/GenBank/DDBJ databases">
        <title>Lasius niger genome sequencing.</title>
        <authorList>
            <person name="Konorov E.A."/>
            <person name="Nikitin M.A."/>
            <person name="Kirill M.V."/>
            <person name="Chang P."/>
        </authorList>
    </citation>
    <scope>NUCLEOTIDE SEQUENCE [LARGE SCALE GENOMIC DNA]</scope>
    <source>
        <tissue evidence="7">Whole</tissue>
    </source>
</reference>
<dbReference type="Gene3D" id="1.10.260.30">
    <property type="entry name" value="Signal recognition particle, SRP54 subunit, M-domain"/>
    <property type="match status" value="1"/>
</dbReference>
<dbReference type="SUPFAM" id="SSF52540">
    <property type="entry name" value="P-loop containing nucleoside triphosphate hydrolases"/>
    <property type="match status" value="1"/>
</dbReference>
<dbReference type="PROSITE" id="PS00300">
    <property type="entry name" value="SRP54"/>
    <property type="match status" value="1"/>
</dbReference>
<evidence type="ECO:0000256" key="5">
    <source>
        <dbReference type="ARBA" id="ARBA00048157"/>
    </source>
</evidence>
<dbReference type="InterPro" id="IPR027417">
    <property type="entry name" value="P-loop_NTPase"/>
</dbReference>
<dbReference type="Gene3D" id="3.40.50.300">
    <property type="entry name" value="P-loop containing nucleotide triphosphate hydrolases"/>
    <property type="match status" value="1"/>
</dbReference>
<dbReference type="GO" id="GO:0008312">
    <property type="term" value="F:7S RNA binding"/>
    <property type="evidence" value="ECO:0007669"/>
    <property type="project" value="InterPro"/>
</dbReference>
<dbReference type="SUPFAM" id="SSF47446">
    <property type="entry name" value="Signal peptide-binding domain"/>
    <property type="match status" value="1"/>
</dbReference>
<evidence type="ECO:0000256" key="2">
    <source>
        <dbReference type="ARBA" id="ARBA00023134"/>
    </source>
</evidence>
<dbReference type="SMART" id="SM00962">
    <property type="entry name" value="SRP54"/>
    <property type="match status" value="1"/>
</dbReference>
<comment type="catalytic activity">
    <reaction evidence="5">
        <text>GTP + H2O = GDP + phosphate + H(+)</text>
        <dbReference type="Rhea" id="RHEA:19669"/>
        <dbReference type="ChEBI" id="CHEBI:15377"/>
        <dbReference type="ChEBI" id="CHEBI:15378"/>
        <dbReference type="ChEBI" id="CHEBI:37565"/>
        <dbReference type="ChEBI" id="CHEBI:43474"/>
        <dbReference type="ChEBI" id="CHEBI:58189"/>
        <dbReference type="EC" id="3.6.5.4"/>
    </reaction>
    <physiologicalReaction direction="left-to-right" evidence="5">
        <dbReference type="Rhea" id="RHEA:19670"/>
    </physiologicalReaction>
</comment>
<dbReference type="InterPro" id="IPR000897">
    <property type="entry name" value="SRP54_GTPase_dom"/>
</dbReference>
<evidence type="ECO:0000256" key="1">
    <source>
        <dbReference type="ARBA" id="ARBA00022741"/>
    </source>
</evidence>
<organism evidence="7 8">
    <name type="scientific">Lasius niger</name>
    <name type="common">Black garden ant</name>
    <dbReference type="NCBI Taxonomy" id="67767"/>
    <lineage>
        <taxon>Eukaryota</taxon>
        <taxon>Metazoa</taxon>
        <taxon>Ecdysozoa</taxon>
        <taxon>Arthropoda</taxon>
        <taxon>Hexapoda</taxon>
        <taxon>Insecta</taxon>
        <taxon>Pterygota</taxon>
        <taxon>Neoptera</taxon>
        <taxon>Endopterygota</taxon>
        <taxon>Hymenoptera</taxon>
        <taxon>Apocrita</taxon>
        <taxon>Aculeata</taxon>
        <taxon>Formicoidea</taxon>
        <taxon>Formicidae</taxon>
        <taxon>Formicinae</taxon>
        <taxon>Lasius</taxon>
        <taxon>Lasius</taxon>
    </lineage>
</organism>
<dbReference type="GO" id="GO:0048500">
    <property type="term" value="C:signal recognition particle"/>
    <property type="evidence" value="ECO:0007669"/>
    <property type="project" value="InterPro"/>
</dbReference>
<dbReference type="GO" id="GO:0005525">
    <property type="term" value="F:GTP binding"/>
    <property type="evidence" value="ECO:0007669"/>
    <property type="project" value="UniProtKB-KW"/>
</dbReference>
<evidence type="ECO:0000259" key="6">
    <source>
        <dbReference type="PROSITE" id="PS00300"/>
    </source>
</evidence>
<dbReference type="PANTHER" id="PTHR11564">
    <property type="entry name" value="SIGNAL RECOGNITION PARTICLE 54K PROTEIN SRP54"/>
    <property type="match status" value="1"/>
</dbReference>
<dbReference type="Pfam" id="PF00448">
    <property type="entry name" value="SRP54"/>
    <property type="match status" value="1"/>
</dbReference>
<gene>
    <name evidence="7" type="ORF">RF55_16675</name>
</gene>
<dbReference type="PaxDb" id="67767-A0A0J7MX93"/>
<keyword evidence="8" id="KW-1185">Reference proteome</keyword>
<evidence type="ECO:0000313" key="8">
    <source>
        <dbReference type="Proteomes" id="UP000036403"/>
    </source>
</evidence>
<dbReference type="EMBL" id="LBMM01014801">
    <property type="protein sequence ID" value="KMQ85040.1"/>
    <property type="molecule type" value="Genomic_DNA"/>
</dbReference>
<dbReference type="AlphaFoldDB" id="A0A0J7MX93"/>
<dbReference type="STRING" id="67767.A0A0J7MX93"/>
<dbReference type="Gene3D" id="1.20.120.140">
    <property type="entry name" value="Signal recognition particle SRP54, nucleotide-binding domain"/>
    <property type="match status" value="1"/>
</dbReference>
<dbReference type="GO" id="GO:0006614">
    <property type="term" value="P:SRP-dependent cotranslational protein targeting to membrane"/>
    <property type="evidence" value="ECO:0007669"/>
    <property type="project" value="InterPro"/>
</dbReference>
<sequence>VLLVDTAGRLHVDAAMMAEIRVLHEVLTPVESLFVVDAMTGQDAATTAKAFADALPLTGVVLTKTDGDARGGAALSVRYITGRPIKFLGAGEKTDALEPFHPDRVAQRILGMGDVLSLVEEVERKVDQHKAQKLAEKVLKGKRFDLNDMREQLEQMNQMGGISGLLDKLPGMNRLPEQMKSKVNDKEVTRMVAIIQSMTSKERRHPDLLNGSRRARIARGSGAQPADVNRLLKQYMQMEKMMSKLSKGGGKGLLRQMHGAMKGMNKLGGGFPPTGG</sequence>
<evidence type="ECO:0000256" key="3">
    <source>
        <dbReference type="ARBA" id="ARBA00034832"/>
    </source>
</evidence>
<proteinExistence type="predicted"/>
<dbReference type="GO" id="GO:0003924">
    <property type="term" value="F:GTPase activity"/>
    <property type="evidence" value="ECO:0007669"/>
    <property type="project" value="InterPro"/>
</dbReference>
<dbReference type="InterPro" id="IPR042101">
    <property type="entry name" value="SRP54_N_sf"/>
</dbReference>
<dbReference type="Proteomes" id="UP000036403">
    <property type="component" value="Unassembled WGS sequence"/>
</dbReference>
<dbReference type="OrthoDB" id="6688196at2759"/>
<dbReference type="InterPro" id="IPR004125">
    <property type="entry name" value="Signal_recog_particle_SRP54_M"/>
</dbReference>
<feature type="domain" description="SRP54-type proteins GTP-binding" evidence="6">
    <location>
        <begin position="84"/>
        <end position="97"/>
    </location>
</feature>
<accession>A0A0J7MX93</accession>
<name>A0A0J7MX93_LASNI</name>